<keyword evidence="2" id="KW-0472">Membrane</keyword>
<keyword evidence="2" id="KW-0449">Lipoprotein</keyword>
<dbReference type="SUPFAM" id="SSF56954">
    <property type="entry name" value="Outer membrane efflux proteins (OEP)"/>
    <property type="match status" value="1"/>
</dbReference>
<dbReference type="Pfam" id="PF02321">
    <property type="entry name" value="OEP"/>
    <property type="match status" value="2"/>
</dbReference>
<dbReference type="EMBL" id="JXTP01000090">
    <property type="protein sequence ID" value="KIU26031.1"/>
    <property type="molecule type" value="Genomic_DNA"/>
</dbReference>
<dbReference type="PROSITE" id="PS51257">
    <property type="entry name" value="PROKAR_LIPOPROTEIN"/>
    <property type="match status" value="1"/>
</dbReference>
<dbReference type="NCBIfam" id="TIGR01845">
    <property type="entry name" value="outer_NodT"/>
    <property type="match status" value="1"/>
</dbReference>
<keyword evidence="2" id="KW-0732">Signal</keyword>
<dbReference type="GO" id="GO:0005886">
    <property type="term" value="C:plasma membrane"/>
    <property type="evidence" value="ECO:0007669"/>
    <property type="project" value="UniProtKB-SubCell"/>
</dbReference>
<dbReference type="AlphaFoldDB" id="A0A0D1ME74"/>
<reference evidence="3 4" key="1">
    <citation type="submission" date="2015-01" db="EMBL/GenBank/DDBJ databases">
        <title>Genome of Sphingomonas taxi strain 30a.</title>
        <authorList>
            <person name="Eevers N."/>
            <person name="Van Hamme J."/>
            <person name="Bottos E."/>
            <person name="Weyens N."/>
            <person name="Vangronsveld J."/>
        </authorList>
    </citation>
    <scope>NUCLEOTIDE SEQUENCE [LARGE SCALE GENOMIC DNA]</scope>
    <source>
        <strain evidence="3 4">30a</strain>
    </source>
</reference>
<name>A0A0D1ME74_9SPHN</name>
<gene>
    <name evidence="3" type="ORF">SR41_16890</name>
</gene>
<organism evidence="3 4">
    <name type="scientific">Sphingomonas melonis</name>
    <dbReference type="NCBI Taxonomy" id="152682"/>
    <lineage>
        <taxon>Bacteria</taxon>
        <taxon>Pseudomonadati</taxon>
        <taxon>Pseudomonadota</taxon>
        <taxon>Alphaproteobacteria</taxon>
        <taxon>Sphingomonadales</taxon>
        <taxon>Sphingomonadaceae</taxon>
        <taxon>Sphingomonas</taxon>
    </lineage>
</organism>
<keyword evidence="2" id="KW-1134">Transmembrane beta strand</keyword>
<evidence type="ECO:0000256" key="1">
    <source>
        <dbReference type="ARBA" id="ARBA00007613"/>
    </source>
</evidence>
<proteinExistence type="inferred from homology"/>
<protein>
    <submittedName>
        <fullName evidence="3">Transporter</fullName>
    </submittedName>
</protein>
<keyword evidence="2" id="KW-0812">Transmembrane</keyword>
<feature type="signal peptide" evidence="2">
    <location>
        <begin position="1"/>
        <end position="19"/>
    </location>
</feature>
<dbReference type="Gene3D" id="2.20.200.10">
    <property type="entry name" value="Outer membrane efflux proteins (OEP)"/>
    <property type="match status" value="1"/>
</dbReference>
<comment type="similarity">
    <text evidence="1 2">Belongs to the outer membrane factor (OMF) (TC 1.B.17) family.</text>
</comment>
<comment type="subcellular location">
    <subcellularLocation>
        <location evidence="2">Cell membrane</location>
        <topology evidence="2">Lipid-anchor</topology>
    </subcellularLocation>
</comment>
<dbReference type="Proteomes" id="UP000033203">
    <property type="component" value="Unassembled WGS sequence"/>
</dbReference>
<comment type="caution">
    <text evidence="3">The sequence shown here is derived from an EMBL/GenBank/DDBJ whole genome shotgun (WGS) entry which is preliminary data.</text>
</comment>
<sequence>MIRLTATRLAPLLGLSAAACMNVPSAPPTIAPPAARGPFAALPVTSIAPVPDGWWRLYEDSALDGLVRSALSANADIRVAEANLRSARAALRLARANRLPQTTLESALAVDDPSSQPSASGNVPTTDYDAAVTASWDPDLFARLRSAAAAAEADLDAQAALADGVRVAVAADTVLAYVDLCGSTRAIALAREVAAAQDRTVGLVRDQLRSGETSPLEVAQAATIAASTRAAIAPFEAQRANALYRLATLQGRPPAEARGFGFDCAAAPRLRGAVPVGDGASLLLRRPDVREAERRLAAAAARIGVARADLYPRVSLSGALGLLGGGLRGVASPLVTWAFPNRAPARARLEQARGAERAALAGWDVAVLRALREVETAIAAYDAEVRRNGALDLAVAEAKAYARRAEARVRLGDSPGIVQTDAQRALAGSMLQKVQSDIAVSQAEVALFRSLGGGWRTKAPGG</sequence>
<accession>A0A0D1ME74</accession>
<keyword evidence="2" id="KW-0564">Palmitate</keyword>
<dbReference type="PANTHER" id="PTHR30203">
    <property type="entry name" value="OUTER MEMBRANE CATION EFFLUX PROTEIN"/>
    <property type="match status" value="1"/>
</dbReference>
<dbReference type="PANTHER" id="PTHR30203:SF21">
    <property type="entry name" value="OUTER MEMBRANE COMPONENT OF MULTIDRUG EFFLUX PUMP-RELATED"/>
    <property type="match status" value="1"/>
</dbReference>
<evidence type="ECO:0000256" key="2">
    <source>
        <dbReference type="RuleBase" id="RU362097"/>
    </source>
</evidence>
<dbReference type="Gene3D" id="1.20.1600.10">
    <property type="entry name" value="Outer membrane efflux proteins (OEP)"/>
    <property type="match status" value="1"/>
</dbReference>
<feature type="chain" id="PRO_5001434717" evidence="2">
    <location>
        <begin position="20"/>
        <end position="462"/>
    </location>
</feature>
<evidence type="ECO:0000313" key="4">
    <source>
        <dbReference type="Proteomes" id="UP000033203"/>
    </source>
</evidence>
<dbReference type="InterPro" id="IPR003423">
    <property type="entry name" value="OMP_efflux"/>
</dbReference>
<dbReference type="GO" id="GO:0015562">
    <property type="term" value="F:efflux transmembrane transporter activity"/>
    <property type="evidence" value="ECO:0007669"/>
    <property type="project" value="InterPro"/>
</dbReference>
<evidence type="ECO:0000313" key="3">
    <source>
        <dbReference type="EMBL" id="KIU26031.1"/>
    </source>
</evidence>
<dbReference type="InterPro" id="IPR010131">
    <property type="entry name" value="MdtP/NodT-like"/>
</dbReference>
<dbReference type="PATRIC" id="fig|1549858.7.peg.3579"/>